<evidence type="ECO:0000313" key="2">
    <source>
        <dbReference type="EMBL" id="SFI28102.1"/>
    </source>
</evidence>
<dbReference type="EMBL" id="FOQH01000005">
    <property type="protein sequence ID" value="SFI28102.1"/>
    <property type="molecule type" value="Genomic_DNA"/>
</dbReference>
<keyword evidence="1" id="KW-1133">Transmembrane helix</keyword>
<name>A0A1I3GXS1_9RHOB</name>
<dbReference type="Proteomes" id="UP000199377">
    <property type="component" value="Unassembled WGS sequence"/>
</dbReference>
<evidence type="ECO:0000256" key="1">
    <source>
        <dbReference type="SAM" id="Phobius"/>
    </source>
</evidence>
<feature type="transmembrane region" description="Helical" evidence="1">
    <location>
        <begin position="136"/>
        <end position="156"/>
    </location>
</feature>
<feature type="transmembrane region" description="Helical" evidence="1">
    <location>
        <begin position="48"/>
        <end position="68"/>
    </location>
</feature>
<organism evidence="2 3">
    <name type="scientific">Albimonas pacifica</name>
    <dbReference type="NCBI Taxonomy" id="1114924"/>
    <lineage>
        <taxon>Bacteria</taxon>
        <taxon>Pseudomonadati</taxon>
        <taxon>Pseudomonadota</taxon>
        <taxon>Alphaproteobacteria</taxon>
        <taxon>Rhodobacterales</taxon>
        <taxon>Paracoccaceae</taxon>
        <taxon>Albimonas</taxon>
    </lineage>
</organism>
<keyword evidence="1" id="KW-0812">Transmembrane</keyword>
<keyword evidence="1" id="KW-0472">Membrane</keyword>
<evidence type="ECO:0000313" key="3">
    <source>
        <dbReference type="Proteomes" id="UP000199377"/>
    </source>
</evidence>
<protein>
    <submittedName>
        <fullName evidence="2">Uncharacterized protein</fullName>
    </submittedName>
</protein>
<sequence>MPPNTAAQPDSQTGQRPAWVRILLWVGAAFLLFNTVGVALFVVSGPSIGIGMLVRLALVGAVLALPLWKWHGLNVLHTWRNPKIASFTRRDDPATGGFLFEVEPARAARMPALPLFAVGVFLLLNALLAGTRSTGAFLGLYVVALVCIGVGCTFVLPGARARKPVKVSVSAQGVQSGDINMSLESVADVGVSHGGLVVDPDPLMPGRNGVSTAAMAGRHMGRRQEKRGYEVTIRADGDSQPDILAGGLTEDCAHALATDLQKAIDRAAGV</sequence>
<proteinExistence type="predicted"/>
<dbReference type="STRING" id="1114924.SAMN05216258_105390"/>
<keyword evidence="3" id="KW-1185">Reference proteome</keyword>
<reference evidence="2 3" key="1">
    <citation type="submission" date="2016-10" db="EMBL/GenBank/DDBJ databases">
        <authorList>
            <person name="de Groot N.N."/>
        </authorList>
    </citation>
    <scope>NUCLEOTIDE SEQUENCE [LARGE SCALE GENOMIC DNA]</scope>
    <source>
        <strain evidence="2 3">CGMCC 1.11030</strain>
    </source>
</reference>
<dbReference type="AlphaFoldDB" id="A0A1I3GXS1"/>
<gene>
    <name evidence="2" type="ORF">SAMN05216258_105390</name>
</gene>
<feature type="transmembrane region" description="Helical" evidence="1">
    <location>
        <begin position="112"/>
        <end position="130"/>
    </location>
</feature>
<accession>A0A1I3GXS1</accession>
<feature type="transmembrane region" description="Helical" evidence="1">
    <location>
        <begin position="22"/>
        <end position="42"/>
    </location>
</feature>